<evidence type="ECO:0000256" key="3">
    <source>
        <dbReference type="SAM" id="SignalP"/>
    </source>
</evidence>
<feature type="chain" id="PRO_5047174269" description="Wall-associated receptor kinase galacturonan-binding domain-containing protein" evidence="3">
    <location>
        <begin position="25"/>
        <end position="127"/>
    </location>
</feature>
<dbReference type="EMBL" id="JACEIK010005624">
    <property type="protein sequence ID" value="MCE0481916.1"/>
    <property type="molecule type" value="Genomic_DNA"/>
</dbReference>
<organism evidence="5 6">
    <name type="scientific">Datura stramonium</name>
    <name type="common">Jimsonweed</name>
    <name type="synonym">Common thornapple</name>
    <dbReference type="NCBI Taxonomy" id="4076"/>
    <lineage>
        <taxon>Eukaryota</taxon>
        <taxon>Viridiplantae</taxon>
        <taxon>Streptophyta</taxon>
        <taxon>Embryophyta</taxon>
        <taxon>Tracheophyta</taxon>
        <taxon>Spermatophyta</taxon>
        <taxon>Magnoliopsida</taxon>
        <taxon>eudicotyledons</taxon>
        <taxon>Gunneridae</taxon>
        <taxon>Pentapetalae</taxon>
        <taxon>asterids</taxon>
        <taxon>lamiids</taxon>
        <taxon>Solanales</taxon>
        <taxon>Solanaceae</taxon>
        <taxon>Solanoideae</taxon>
        <taxon>Datureae</taxon>
        <taxon>Datura</taxon>
    </lineage>
</organism>
<evidence type="ECO:0000256" key="1">
    <source>
        <dbReference type="ARBA" id="ARBA00004167"/>
    </source>
</evidence>
<dbReference type="Proteomes" id="UP000823775">
    <property type="component" value="Unassembled WGS sequence"/>
</dbReference>
<accession>A0ABS8VM74</accession>
<comment type="subcellular location">
    <subcellularLocation>
        <location evidence="1">Membrane</location>
        <topology evidence="1">Single-pass membrane protein</topology>
    </subcellularLocation>
</comment>
<dbReference type="Pfam" id="PF13947">
    <property type="entry name" value="GUB_WAK_bind"/>
    <property type="match status" value="1"/>
</dbReference>
<feature type="domain" description="Wall-associated receptor kinase galacturonan-binding" evidence="4">
    <location>
        <begin position="34"/>
        <end position="84"/>
    </location>
</feature>
<protein>
    <recommendedName>
        <fullName evidence="4">Wall-associated receptor kinase galacturonan-binding domain-containing protein</fullName>
    </recommendedName>
</protein>
<comment type="caution">
    <text evidence="5">The sequence shown here is derived from an EMBL/GenBank/DDBJ whole genome shotgun (WGS) entry which is preliminary data.</text>
</comment>
<evidence type="ECO:0000313" key="5">
    <source>
        <dbReference type="EMBL" id="MCE0481916.1"/>
    </source>
</evidence>
<evidence type="ECO:0000259" key="4">
    <source>
        <dbReference type="Pfam" id="PF13947"/>
    </source>
</evidence>
<evidence type="ECO:0000256" key="2">
    <source>
        <dbReference type="ARBA" id="ARBA00022729"/>
    </source>
</evidence>
<reference evidence="5 6" key="1">
    <citation type="journal article" date="2021" name="BMC Genomics">
        <title>Datura genome reveals duplications of psychoactive alkaloid biosynthetic genes and high mutation rate following tissue culture.</title>
        <authorList>
            <person name="Rajewski A."/>
            <person name="Carter-House D."/>
            <person name="Stajich J."/>
            <person name="Litt A."/>
        </authorList>
    </citation>
    <scope>NUCLEOTIDE SEQUENCE [LARGE SCALE GENOMIC DNA]</scope>
    <source>
        <strain evidence="5">AR-01</strain>
    </source>
</reference>
<keyword evidence="6" id="KW-1185">Reference proteome</keyword>
<sequence length="127" mass="14442">MVSLNSLSVFLIFYQLMNFHAAQAQNQTQNSRSCPNEFKCGSLGNVKFPFSVSSQPDCGLYTIDCDATPDPRIHLGENDYSILEQRPFEDGFRVLDRRLQDLLPKNSCHTFDRSILLPLASAYTTRF</sequence>
<gene>
    <name evidence="5" type="ORF">HAX54_040125</name>
</gene>
<proteinExistence type="predicted"/>
<evidence type="ECO:0000313" key="6">
    <source>
        <dbReference type="Proteomes" id="UP000823775"/>
    </source>
</evidence>
<feature type="signal peptide" evidence="3">
    <location>
        <begin position="1"/>
        <end position="24"/>
    </location>
</feature>
<dbReference type="InterPro" id="IPR025287">
    <property type="entry name" value="WAK_GUB"/>
</dbReference>
<name>A0ABS8VM74_DATST</name>
<keyword evidence="2 3" id="KW-0732">Signal</keyword>